<dbReference type="PANTHER" id="PTHR34851">
    <property type="entry name" value="PROTEIN CBG05235-RELATED"/>
    <property type="match status" value="1"/>
</dbReference>
<accession>A0A914Q7V4</accession>
<protein>
    <recommendedName>
        <fullName evidence="2">DUF7027 domain-containing protein</fullName>
    </recommendedName>
</protein>
<name>A0A914Q7V4_9BILA</name>
<proteinExistence type="predicted"/>
<dbReference type="Proteomes" id="UP000887578">
    <property type="component" value="Unplaced"/>
</dbReference>
<evidence type="ECO:0000259" key="2">
    <source>
        <dbReference type="Pfam" id="PF22954"/>
    </source>
</evidence>
<dbReference type="WBParaSite" id="PDA_v2.g27603.t1">
    <property type="protein sequence ID" value="PDA_v2.g27603.t1"/>
    <property type="gene ID" value="PDA_v2.g27603"/>
</dbReference>
<feature type="transmembrane region" description="Helical" evidence="1">
    <location>
        <begin position="87"/>
        <end position="113"/>
    </location>
</feature>
<evidence type="ECO:0000313" key="4">
    <source>
        <dbReference type="WBParaSite" id="PDA_v2.g27603.t1"/>
    </source>
</evidence>
<sequence length="194" mass="21929">MVNDILNPMDPRYRCCCGCHVTLGTKILCYLSFFACIFSGGFTAFTGATFTENNPTFINVAFLWLTIISIVCLLPIYGIYKKQPGWIIPYLVLIVIGLLFVGITLASIIIALIPNTTFGEQLRASARAKLPYETKADHDFTHPLIFLLIQNMISFGLSCWYFMIVLRCYQYLVEFKSDSNIQRMHSPTAVLISK</sequence>
<dbReference type="PANTHER" id="PTHR34851:SF5">
    <property type="entry name" value="MARVEL DOMAIN-CONTAINING PROTEIN"/>
    <property type="match status" value="1"/>
</dbReference>
<feature type="transmembrane region" description="Helical" evidence="1">
    <location>
        <begin position="144"/>
        <end position="166"/>
    </location>
</feature>
<keyword evidence="1" id="KW-1133">Transmembrane helix</keyword>
<dbReference type="AlphaFoldDB" id="A0A914Q7V4"/>
<keyword evidence="3" id="KW-1185">Reference proteome</keyword>
<keyword evidence="1" id="KW-0812">Transmembrane</keyword>
<feature type="transmembrane region" description="Helical" evidence="1">
    <location>
        <begin position="56"/>
        <end position="80"/>
    </location>
</feature>
<dbReference type="InterPro" id="IPR054291">
    <property type="entry name" value="DUF7027"/>
</dbReference>
<feature type="transmembrane region" description="Helical" evidence="1">
    <location>
        <begin position="27"/>
        <end position="50"/>
    </location>
</feature>
<keyword evidence="1" id="KW-0472">Membrane</keyword>
<dbReference type="Pfam" id="PF22954">
    <property type="entry name" value="DUF7027"/>
    <property type="match status" value="1"/>
</dbReference>
<organism evidence="3 4">
    <name type="scientific">Panagrolaimus davidi</name>
    <dbReference type="NCBI Taxonomy" id="227884"/>
    <lineage>
        <taxon>Eukaryota</taxon>
        <taxon>Metazoa</taxon>
        <taxon>Ecdysozoa</taxon>
        <taxon>Nematoda</taxon>
        <taxon>Chromadorea</taxon>
        <taxon>Rhabditida</taxon>
        <taxon>Tylenchina</taxon>
        <taxon>Panagrolaimomorpha</taxon>
        <taxon>Panagrolaimoidea</taxon>
        <taxon>Panagrolaimidae</taxon>
        <taxon>Panagrolaimus</taxon>
    </lineage>
</organism>
<feature type="domain" description="DUF7027" evidence="2">
    <location>
        <begin position="24"/>
        <end position="111"/>
    </location>
</feature>
<reference evidence="4" key="1">
    <citation type="submission" date="2022-11" db="UniProtKB">
        <authorList>
            <consortium name="WormBaseParasite"/>
        </authorList>
    </citation>
    <scope>IDENTIFICATION</scope>
</reference>
<evidence type="ECO:0000256" key="1">
    <source>
        <dbReference type="SAM" id="Phobius"/>
    </source>
</evidence>
<evidence type="ECO:0000313" key="3">
    <source>
        <dbReference type="Proteomes" id="UP000887578"/>
    </source>
</evidence>